<protein>
    <submittedName>
        <fullName evidence="2">Uncharacterized protein</fullName>
    </submittedName>
</protein>
<accession>A0A814KLX5</accession>
<evidence type="ECO:0000313" key="2">
    <source>
        <dbReference type="EMBL" id="CAF1051347.1"/>
    </source>
</evidence>
<evidence type="ECO:0000256" key="1">
    <source>
        <dbReference type="SAM" id="Phobius"/>
    </source>
</evidence>
<feature type="transmembrane region" description="Helical" evidence="1">
    <location>
        <begin position="930"/>
        <end position="951"/>
    </location>
</feature>
<organism evidence="2 3">
    <name type="scientific">Rotaria sordida</name>
    <dbReference type="NCBI Taxonomy" id="392033"/>
    <lineage>
        <taxon>Eukaryota</taxon>
        <taxon>Metazoa</taxon>
        <taxon>Spiralia</taxon>
        <taxon>Gnathifera</taxon>
        <taxon>Rotifera</taxon>
        <taxon>Eurotatoria</taxon>
        <taxon>Bdelloidea</taxon>
        <taxon>Philodinida</taxon>
        <taxon>Philodinidae</taxon>
        <taxon>Rotaria</taxon>
    </lineage>
</organism>
<keyword evidence="1" id="KW-0472">Membrane</keyword>
<proteinExistence type="predicted"/>
<keyword evidence="3" id="KW-1185">Reference proteome</keyword>
<feature type="transmembrane region" description="Helical" evidence="1">
    <location>
        <begin position="91"/>
        <end position="114"/>
    </location>
</feature>
<evidence type="ECO:0000313" key="3">
    <source>
        <dbReference type="Proteomes" id="UP000663870"/>
    </source>
</evidence>
<feature type="transmembrane region" description="Helical" evidence="1">
    <location>
        <begin position="546"/>
        <end position="572"/>
    </location>
</feature>
<feature type="transmembrane region" description="Helical" evidence="1">
    <location>
        <begin position="193"/>
        <end position="211"/>
    </location>
</feature>
<feature type="transmembrane region" description="Helical" evidence="1">
    <location>
        <begin position="647"/>
        <end position="666"/>
    </location>
</feature>
<keyword evidence="1" id="KW-1133">Transmembrane helix</keyword>
<keyword evidence="1" id="KW-0812">Transmembrane</keyword>
<gene>
    <name evidence="2" type="ORF">JXQ802_LOCUS16672</name>
</gene>
<name>A0A814KLX5_9BILA</name>
<reference evidence="2" key="1">
    <citation type="submission" date="2021-02" db="EMBL/GenBank/DDBJ databases">
        <authorList>
            <person name="Nowell W R."/>
        </authorList>
    </citation>
    <scope>NUCLEOTIDE SEQUENCE</scope>
</reference>
<comment type="caution">
    <text evidence="2">The sequence shown here is derived from an EMBL/GenBank/DDBJ whole genome shotgun (WGS) entry which is preliminary data.</text>
</comment>
<dbReference type="AlphaFoldDB" id="A0A814KLX5"/>
<dbReference type="EMBL" id="CAJNOL010000409">
    <property type="protein sequence ID" value="CAF1051347.1"/>
    <property type="molecule type" value="Genomic_DNA"/>
</dbReference>
<sequence length="974" mass="111746">MAGCIPLDAMRQSTLECLYNQSCINAISLQPKISRPKALNTSLSRFPLNSTISSIFDESLFIESWQNQSSFEKYYAACAPKSLSYSYANRFHLGTIITMSLSAFGGLVIAWQLITPTFIKIWKRIKWKKQQKQSPTTTEQTHIEMEILKMAPRPINQAVTAYVHRTIHNFNLFTLDNKDNPEDERIGIIATRLYIFLILIGLMILGFYTLLLKRNQTRTVKLPSLSTFETLYSMHSSTLNCPCSRFSMSYARIMSLSPRYHSICSSEYLEDYWLSYFGRVEIDLDTIEFISTDFRISGQSFFDLIRILCETANEVVESALRVFRSNRLVTISALSRSQFHIETMIRLKQFEQQTIASFLDLIELIRSSIQTNQLAEEMWTNIGPLSVYNNETSKWSFRFRPRNFYTNSCSCAISNECIRPVGFYFQIDTIHSTPNTTVPGLVLSCYAIDSLLLSTLECFYDEKCIKILIDNYDFDVVGLVRPLDNRAVQIKPLRHKTSRFYPNTTINEIFSQLFIENWINSSNFTSYYTRCAPSQCTYTVRKRFDIAYMLAIMLGFYGGLSAILEIILPPLVKIGSQQWSKRKNPIHLDNSNEVTTDTITYTPSSPSSKETDRSCLDISKELLSSNLFVSEPPSTEKRFLDQEINATRIYIFLFILCLIAALIYSGPLSEEMESIKKSATINIVNELHQKNISSLSCPCSNAAVPYSNFLSIKPEYHSICSSEYVSPSYIINLLENNDTISLPLSAHYRILSSLCYISHRLIENAKHVFGTRELVTVETLTRSTFDIQTEALISAFISKTSADYRRTLSFIVNSFSVNQLLHLFRSNWEINFTDENENYIMKTFPRHFSSSNCSCAISSNCSEPLIDDIVIGCFPYDGFRLSKFKNFSLGKLNNQLFVEIWTNKSNYTNYFQTCKPLECQYTLPDKNNPLFMLTTLLGLYGGLIYTLRLIVGQSLLAYRWWITHSTTKTTADEI</sequence>
<dbReference type="Proteomes" id="UP000663870">
    <property type="component" value="Unassembled WGS sequence"/>
</dbReference>